<dbReference type="Proteomes" id="UP000011996">
    <property type="component" value="Unassembled WGS sequence"/>
</dbReference>
<reference evidence="2 3" key="1">
    <citation type="journal article" date="2013" name="Mar. Genomics">
        <title>Expression of sulfatases in Rhodopirellula baltica and the diversity of sulfatases in the genus Rhodopirellula.</title>
        <authorList>
            <person name="Wegner C.E."/>
            <person name="Richter-Heitmann T."/>
            <person name="Klindworth A."/>
            <person name="Klockow C."/>
            <person name="Richter M."/>
            <person name="Achstetter T."/>
            <person name="Glockner F.O."/>
            <person name="Harder J."/>
        </authorList>
    </citation>
    <scope>NUCLEOTIDE SEQUENCE [LARGE SCALE GENOMIC DNA]</scope>
    <source>
        <strain evidence="2 3">SH398</strain>
    </source>
</reference>
<gene>
    <name evidence="2" type="ORF">RESH_03217</name>
</gene>
<comment type="caution">
    <text evidence="2">The sequence shown here is derived from an EMBL/GenBank/DDBJ whole genome shotgun (WGS) entry which is preliminary data.</text>
</comment>
<organism evidence="2 3">
    <name type="scientific">Rhodopirellula europaea SH398</name>
    <dbReference type="NCBI Taxonomy" id="1263868"/>
    <lineage>
        <taxon>Bacteria</taxon>
        <taxon>Pseudomonadati</taxon>
        <taxon>Planctomycetota</taxon>
        <taxon>Planctomycetia</taxon>
        <taxon>Pirellulales</taxon>
        <taxon>Pirellulaceae</taxon>
        <taxon>Rhodopirellula</taxon>
    </lineage>
</organism>
<name>M5S3X3_9BACT</name>
<protein>
    <submittedName>
        <fullName evidence="2">Uncharacterized protein</fullName>
    </submittedName>
</protein>
<feature type="region of interest" description="Disordered" evidence="1">
    <location>
        <begin position="1"/>
        <end position="40"/>
    </location>
</feature>
<evidence type="ECO:0000313" key="2">
    <source>
        <dbReference type="EMBL" id="EMI26181.1"/>
    </source>
</evidence>
<accession>M5S3X3</accession>
<dbReference type="AlphaFoldDB" id="M5S3X3"/>
<proteinExistence type="predicted"/>
<dbReference type="EMBL" id="ANOF01000099">
    <property type="protein sequence ID" value="EMI26181.1"/>
    <property type="molecule type" value="Genomic_DNA"/>
</dbReference>
<evidence type="ECO:0000256" key="1">
    <source>
        <dbReference type="SAM" id="MobiDB-lite"/>
    </source>
</evidence>
<sequence>MGERPQSNCRVAITAKRTPVDRPTSSHGALIGMAPDQSRE</sequence>
<evidence type="ECO:0000313" key="3">
    <source>
        <dbReference type="Proteomes" id="UP000011996"/>
    </source>
</evidence>